<dbReference type="GeneID" id="119719784"/>
<dbReference type="InterPro" id="IPR001873">
    <property type="entry name" value="ENaC"/>
</dbReference>
<feature type="disulfide bond" evidence="18">
    <location>
        <begin position="271"/>
        <end position="286"/>
    </location>
</feature>
<sequence>MPRIKVKPAQHEDTLPFTVALDSATDSFSHFQTEESGEKEKQPVKGKKRARVSPCQTVSDFALNVSSAHGLPNIFRAKTKLGRLTWSLIFFVGIVVSIWQGTLIVVNYLNFQVTTEVKIVTHSSLEFPSVTVCNTNKLRLSAISRSRHRQMLVVDHDVSLPYYAPCVGDDFLCRDRPVCIKPYLLCDGIRQCGVTDTSDEDDCDYDFGSCADDEFRCVDSGSQSGLCIHKDKECDRNKDCYGGEDEDDCECKSSEFKCEKRGGCIPKALVCDGYSNCIDGSDEKTCMPDGYFQCDDSSFRCVSTNTCIPKTYVCDNDNDCADGSDESITACALLTTTSAPFLCDYDRFSCGNGVCIPNSWLCDSEADCANGLDERESHCGLTICDAHKVRCSTGSGCGIQCDLIADCPDGSDEKNCQCATSADGSSNYIESVSCSGIYGTNFSNPFYYDQHLICNNTGTRLHLSSFFNCIGGHITCYEPVTNIEKPCKTVYSECYTSPNGQDYRGSTTDNTCLPWTNPGIAEVGYTGAAYPELEGVEPGTTVGHACCRNPGGLRSGPWCFAKEEASGSVHLVQHNCTVGPPSATCSRDPSPSSRRRRSTGDQPTDSPSDLVRQAHPGNHSNATYSFFCLSGERVPLWQTCNGFPDCDDGSDEWAANCSDIVSECGINEFQCRERTQEGTVTCIPKSYVCDDYPDCLTGQEAGEPSHTPSDESACATADETLPADYFRCANGHKMIHKYDVCNTVPDCFPEKDDEYACTWENRTSGEVPDPFESPLWYQKYAPLVRKKYHYLFDDFSYRWRPFDRVKGEDPPDWNSFVTYSATPDYSDLVEVPKLSKDEVHQFGHQKEDFILQCSYEETKCNLSDIQEFQDDTYGNCFTFNPEGFFATSTTSSRYGLRMTLFLEQSEYISIFGQEAGVRVAISPPGIRPNPTHHGFTVKPGTVTSIGLRYNFVNRKPHPYGKCQTSVENSPIIEDGVVREIRETEQYDRGLCRKSCLHRHILEQCGCSDTLELDGPRCEILNTEQDVCKQLMYFLHQSDNLTCHCPQQCSEVYYTKTSSTSAWPSANFMKHLLKNLHSINQKTKHLNGNNIDKNIVRIEVYYEELNYESTKEEPAYQPSSLFGDIGGIMGLYIGFSFITVFEFFGVIYTLIKNAYF</sequence>
<reference evidence="23" key="1">
    <citation type="submission" date="2022-11" db="UniProtKB">
        <authorList>
            <consortium name="EnsemblMetazoa"/>
        </authorList>
    </citation>
    <scope>IDENTIFICATION</scope>
</reference>
<protein>
    <recommendedName>
        <fullName evidence="22">Kringle domain-containing protein</fullName>
    </recommendedName>
</protein>
<evidence type="ECO:0000256" key="16">
    <source>
        <dbReference type="ARBA" id="ARBA00023303"/>
    </source>
</evidence>
<dbReference type="OrthoDB" id="9978656at2759"/>
<feature type="disulfide bond" evidence="18">
    <location>
        <begin position="343"/>
        <end position="355"/>
    </location>
</feature>
<dbReference type="EnsemblMetazoa" id="XM_038189274.1">
    <property type="protein sequence ID" value="XP_038045202.1"/>
    <property type="gene ID" value="LOC119719784"/>
</dbReference>
<evidence type="ECO:0000256" key="7">
    <source>
        <dbReference type="ARBA" id="ARBA00022729"/>
    </source>
</evidence>
<dbReference type="InterPro" id="IPR036055">
    <property type="entry name" value="LDL_receptor-like_sf"/>
</dbReference>
<dbReference type="FunFam" id="4.10.400.10:FF:000002">
    <property type="entry name" value="Low-density lipoprotein receptor-related protein 1"/>
    <property type="match status" value="1"/>
</dbReference>
<organism evidence="23 24">
    <name type="scientific">Patiria miniata</name>
    <name type="common">Bat star</name>
    <name type="synonym">Asterina miniata</name>
    <dbReference type="NCBI Taxonomy" id="46514"/>
    <lineage>
        <taxon>Eukaryota</taxon>
        <taxon>Metazoa</taxon>
        <taxon>Echinodermata</taxon>
        <taxon>Eleutherozoa</taxon>
        <taxon>Asterozoa</taxon>
        <taxon>Asteroidea</taxon>
        <taxon>Valvatacea</taxon>
        <taxon>Valvatida</taxon>
        <taxon>Asterinidae</taxon>
        <taxon>Patiria</taxon>
    </lineage>
</organism>
<proteinExistence type="inferred from homology"/>
<dbReference type="PROSITE" id="PS50070">
    <property type="entry name" value="KRINGLE_2"/>
    <property type="match status" value="1"/>
</dbReference>
<keyword evidence="6 19" id="KW-0812">Transmembrane</keyword>
<evidence type="ECO:0000256" key="6">
    <source>
        <dbReference type="ARBA" id="ARBA00022692"/>
    </source>
</evidence>
<keyword evidence="11 19" id="KW-0406">Ion transport</keyword>
<evidence type="ECO:0000256" key="1">
    <source>
        <dbReference type="ARBA" id="ARBA00004141"/>
    </source>
</evidence>
<dbReference type="FunFam" id="1.10.287.770:FF:000001">
    <property type="entry name" value="Acid-sensing ion channel subunit 1"/>
    <property type="match status" value="1"/>
</dbReference>
<dbReference type="PROSITE" id="PS50068">
    <property type="entry name" value="LDLRA_2"/>
    <property type="match status" value="7"/>
</dbReference>
<evidence type="ECO:0000256" key="4">
    <source>
        <dbReference type="ARBA" id="ARBA00022461"/>
    </source>
</evidence>
<keyword evidence="3 19" id="KW-0813">Transport</keyword>
<dbReference type="CDD" id="cd00112">
    <property type="entry name" value="LDLa"/>
    <property type="match status" value="6"/>
</dbReference>
<keyword evidence="10" id="KW-0915">Sodium</keyword>
<accession>A0A913Z0L3</accession>
<keyword evidence="24" id="KW-1185">Reference proteome</keyword>
<dbReference type="InterPro" id="IPR023415">
    <property type="entry name" value="LDLR_class-A_CS"/>
</dbReference>
<evidence type="ECO:0000256" key="18">
    <source>
        <dbReference type="PROSITE-ProRule" id="PRU00124"/>
    </source>
</evidence>
<comment type="similarity">
    <text evidence="19">Belongs to the amiloride-sensitive sodium channel (TC 1.A.6) family.</text>
</comment>
<feature type="domain" description="Kringle" evidence="22">
    <location>
        <begin position="493"/>
        <end position="585"/>
    </location>
</feature>
<keyword evidence="5 17" id="KW-0420">Kringle</keyword>
<evidence type="ECO:0000256" key="17">
    <source>
        <dbReference type="PROSITE-ProRule" id="PRU00121"/>
    </source>
</evidence>
<evidence type="ECO:0000256" key="9">
    <source>
        <dbReference type="ARBA" id="ARBA00022989"/>
    </source>
</evidence>
<evidence type="ECO:0000256" key="5">
    <source>
        <dbReference type="ARBA" id="ARBA00022572"/>
    </source>
</evidence>
<dbReference type="Gene3D" id="1.10.287.770">
    <property type="entry name" value="YojJ-like"/>
    <property type="match status" value="1"/>
</dbReference>
<dbReference type="Pfam" id="PF00057">
    <property type="entry name" value="Ldl_recept_a"/>
    <property type="match status" value="5"/>
</dbReference>
<dbReference type="Gene3D" id="2.40.20.10">
    <property type="entry name" value="Plasminogen Kringle 4"/>
    <property type="match status" value="1"/>
</dbReference>
<evidence type="ECO:0000259" key="22">
    <source>
        <dbReference type="PROSITE" id="PS50070"/>
    </source>
</evidence>
<comment type="caution">
    <text evidence="17">Lacks conserved residue(s) required for the propagation of feature annotation.</text>
</comment>
<keyword evidence="4 19" id="KW-0894">Sodium channel</keyword>
<dbReference type="SMART" id="SM00192">
    <property type="entry name" value="LDLa"/>
    <property type="match status" value="9"/>
</dbReference>
<dbReference type="InterPro" id="IPR000001">
    <property type="entry name" value="Kringle"/>
</dbReference>
<dbReference type="GO" id="GO:0015280">
    <property type="term" value="F:ligand-gated sodium channel activity"/>
    <property type="evidence" value="ECO:0007669"/>
    <property type="project" value="TreeGrafter"/>
</dbReference>
<dbReference type="PRINTS" id="PR00261">
    <property type="entry name" value="LDLRECEPTOR"/>
</dbReference>
<evidence type="ECO:0000313" key="23">
    <source>
        <dbReference type="EnsemblMetazoa" id="XP_038045202.1"/>
    </source>
</evidence>
<evidence type="ECO:0000256" key="13">
    <source>
        <dbReference type="ARBA" id="ARBA00023157"/>
    </source>
</evidence>
<feature type="disulfide bond" evidence="18">
    <location>
        <begin position="350"/>
        <end position="368"/>
    </location>
</feature>
<dbReference type="RefSeq" id="XP_038045202.1">
    <property type="nucleotide sequence ID" value="XM_038189274.1"/>
</dbReference>
<dbReference type="PROSITE" id="PS01209">
    <property type="entry name" value="LDLRA_1"/>
    <property type="match status" value="2"/>
</dbReference>
<feature type="region of interest" description="Disordered" evidence="20">
    <location>
        <begin position="581"/>
        <end position="617"/>
    </location>
</feature>
<feature type="transmembrane region" description="Helical" evidence="21">
    <location>
        <begin position="84"/>
        <end position="109"/>
    </location>
</feature>
<evidence type="ECO:0000256" key="19">
    <source>
        <dbReference type="RuleBase" id="RU000679"/>
    </source>
</evidence>
<dbReference type="Pfam" id="PF00858">
    <property type="entry name" value="ASC"/>
    <property type="match status" value="2"/>
</dbReference>
<evidence type="ECO:0000256" key="2">
    <source>
        <dbReference type="ARBA" id="ARBA00004167"/>
    </source>
</evidence>
<evidence type="ECO:0000256" key="15">
    <source>
        <dbReference type="ARBA" id="ARBA00023201"/>
    </source>
</evidence>
<keyword evidence="15 19" id="KW-0739">Sodium transport</keyword>
<comment type="subcellular location">
    <subcellularLocation>
        <location evidence="1">Membrane</location>
        <topology evidence="1">Multi-pass membrane protein</topology>
    </subcellularLocation>
    <subcellularLocation>
        <location evidence="2">Membrane</location>
        <topology evidence="2">Single-pass membrane protein</topology>
    </subcellularLocation>
</comment>
<evidence type="ECO:0000256" key="11">
    <source>
        <dbReference type="ARBA" id="ARBA00023065"/>
    </source>
</evidence>
<dbReference type="PANTHER" id="PTHR11690:SF248">
    <property type="entry name" value="PICKPOCKET 17, ISOFORM A"/>
    <property type="match status" value="1"/>
</dbReference>
<keyword evidence="13 18" id="KW-1015">Disulfide bond</keyword>
<keyword evidence="16 19" id="KW-0407">Ion channel</keyword>
<dbReference type="Gene3D" id="2.60.470.10">
    <property type="entry name" value="Acid-sensing ion channels like domains"/>
    <property type="match status" value="1"/>
</dbReference>
<feature type="disulfide bond" evidence="18">
    <location>
        <begin position="628"/>
        <end position="646"/>
    </location>
</feature>
<keyword evidence="12 21" id="KW-0472">Membrane</keyword>
<dbReference type="OMA" id="CEMLFSD"/>
<dbReference type="PANTHER" id="PTHR11690">
    <property type="entry name" value="AMILORIDE-SENSITIVE SODIUM CHANNEL-RELATED"/>
    <property type="match status" value="1"/>
</dbReference>
<keyword evidence="8" id="KW-0677">Repeat</keyword>
<keyword evidence="7" id="KW-0732">Signal</keyword>
<dbReference type="InterPro" id="IPR038178">
    <property type="entry name" value="Kringle_sf"/>
</dbReference>
<evidence type="ECO:0000256" key="10">
    <source>
        <dbReference type="ARBA" id="ARBA00023053"/>
    </source>
</evidence>
<evidence type="ECO:0000256" key="3">
    <source>
        <dbReference type="ARBA" id="ARBA00022448"/>
    </source>
</evidence>
<dbReference type="GO" id="GO:0005886">
    <property type="term" value="C:plasma membrane"/>
    <property type="evidence" value="ECO:0007669"/>
    <property type="project" value="TreeGrafter"/>
</dbReference>
<feature type="transmembrane region" description="Helical" evidence="21">
    <location>
        <begin position="1128"/>
        <end position="1150"/>
    </location>
</feature>
<keyword evidence="14" id="KW-0325">Glycoprotein</keyword>
<dbReference type="Gene3D" id="4.10.400.10">
    <property type="entry name" value="Low-density Lipoprotein Receptor"/>
    <property type="match status" value="8"/>
</dbReference>
<feature type="disulfide bond" evidence="18">
    <location>
        <begin position="234"/>
        <end position="249"/>
    </location>
</feature>
<dbReference type="SMART" id="SM00130">
    <property type="entry name" value="KR"/>
    <property type="match status" value="1"/>
</dbReference>
<dbReference type="Proteomes" id="UP000887568">
    <property type="component" value="Unplaced"/>
</dbReference>
<dbReference type="InterPro" id="IPR002172">
    <property type="entry name" value="LDrepeatLR_classA_rpt"/>
</dbReference>
<dbReference type="SUPFAM" id="SSF57440">
    <property type="entry name" value="Kringle-like"/>
    <property type="match status" value="1"/>
</dbReference>
<dbReference type="InterPro" id="IPR013806">
    <property type="entry name" value="Kringle-like"/>
</dbReference>
<keyword evidence="9 21" id="KW-1133">Transmembrane helix</keyword>
<name>A0A913Z0L3_PATMI</name>
<dbReference type="AlphaFoldDB" id="A0A913Z0L3"/>
<evidence type="ECO:0000256" key="12">
    <source>
        <dbReference type="ARBA" id="ARBA00023136"/>
    </source>
</evidence>
<evidence type="ECO:0000256" key="21">
    <source>
        <dbReference type="SAM" id="Phobius"/>
    </source>
</evidence>
<evidence type="ECO:0000256" key="14">
    <source>
        <dbReference type="ARBA" id="ARBA00023180"/>
    </source>
</evidence>
<evidence type="ECO:0000256" key="20">
    <source>
        <dbReference type="SAM" id="MobiDB-lite"/>
    </source>
</evidence>
<dbReference type="SUPFAM" id="SSF57424">
    <property type="entry name" value="LDL receptor-like module"/>
    <property type="match status" value="6"/>
</dbReference>
<evidence type="ECO:0000256" key="8">
    <source>
        <dbReference type="ARBA" id="ARBA00022737"/>
    </source>
</evidence>
<evidence type="ECO:0000313" key="24">
    <source>
        <dbReference type="Proteomes" id="UP000887568"/>
    </source>
</evidence>